<keyword evidence="1" id="KW-0472">Membrane</keyword>
<feature type="transmembrane region" description="Helical" evidence="1">
    <location>
        <begin position="62"/>
        <end position="80"/>
    </location>
</feature>
<evidence type="ECO:0000256" key="1">
    <source>
        <dbReference type="SAM" id="Phobius"/>
    </source>
</evidence>
<evidence type="ECO:0000313" key="3">
    <source>
        <dbReference type="Proteomes" id="UP000321570"/>
    </source>
</evidence>
<keyword evidence="3" id="KW-1185">Reference proteome</keyword>
<gene>
    <name evidence="2" type="ORF">WMSIL1_LOCUS14708</name>
</gene>
<organism evidence="2 3">
    <name type="scientific">Hymenolepis diminuta</name>
    <name type="common">Rat tapeworm</name>
    <dbReference type="NCBI Taxonomy" id="6216"/>
    <lineage>
        <taxon>Eukaryota</taxon>
        <taxon>Metazoa</taxon>
        <taxon>Spiralia</taxon>
        <taxon>Lophotrochozoa</taxon>
        <taxon>Platyhelminthes</taxon>
        <taxon>Cestoda</taxon>
        <taxon>Eucestoda</taxon>
        <taxon>Cyclophyllidea</taxon>
        <taxon>Hymenolepididae</taxon>
        <taxon>Hymenolepis</taxon>
    </lineage>
</organism>
<protein>
    <submittedName>
        <fullName evidence="2">Uncharacterized protein</fullName>
    </submittedName>
</protein>
<name>A0A564ZCP9_HYMDI</name>
<accession>A0A564ZCP9</accession>
<keyword evidence="1" id="KW-1133">Transmembrane helix</keyword>
<proteinExistence type="predicted"/>
<dbReference type="EMBL" id="CABIJS010000714">
    <property type="protein sequence ID" value="VUZ57275.1"/>
    <property type="molecule type" value="Genomic_DNA"/>
</dbReference>
<sequence>MFSRVLTQVTHIKLPLFSRHNNTHWSVRTPTRPVHLLSSPARCPLSLPVTRFKLVAVSLNTFLIYSTLGFLLYNCCYLLLKQLRFVVIC</sequence>
<evidence type="ECO:0000313" key="2">
    <source>
        <dbReference type="EMBL" id="VUZ57275.1"/>
    </source>
</evidence>
<keyword evidence="1" id="KW-0812">Transmembrane</keyword>
<reference evidence="2 3" key="1">
    <citation type="submission" date="2019-07" db="EMBL/GenBank/DDBJ databases">
        <authorList>
            <person name="Jastrzebski P J."/>
            <person name="Paukszto L."/>
            <person name="Jastrzebski P J."/>
        </authorList>
    </citation>
    <scope>NUCLEOTIDE SEQUENCE [LARGE SCALE GENOMIC DNA]</scope>
    <source>
        <strain evidence="2 3">WMS-il1</strain>
    </source>
</reference>
<dbReference type="Proteomes" id="UP000321570">
    <property type="component" value="Unassembled WGS sequence"/>
</dbReference>
<dbReference type="AlphaFoldDB" id="A0A564ZCP9"/>